<feature type="domain" description="Sema" evidence="30">
    <location>
        <begin position="30"/>
        <end position="507"/>
    </location>
</feature>
<dbReference type="SMART" id="SM00630">
    <property type="entry name" value="Sema"/>
    <property type="match status" value="1"/>
</dbReference>
<organism evidence="31 32">
    <name type="scientific">Notothenia coriiceps</name>
    <name type="common">black rockcod</name>
    <dbReference type="NCBI Taxonomy" id="8208"/>
    <lineage>
        <taxon>Eukaryota</taxon>
        <taxon>Metazoa</taxon>
        <taxon>Chordata</taxon>
        <taxon>Craniata</taxon>
        <taxon>Vertebrata</taxon>
        <taxon>Euteleostomi</taxon>
        <taxon>Actinopterygii</taxon>
        <taxon>Neopterygii</taxon>
        <taxon>Teleostei</taxon>
        <taxon>Neoteleostei</taxon>
        <taxon>Acanthomorphata</taxon>
        <taxon>Eupercaria</taxon>
        <taxon>Perciformes</taxon>
        <taxon>Notothenioidei</taxon>
        <taxon>Nototheniidae</taxon>
        <taxon>Notothenia</taxon>
    </lineage>
</organism>
<feature type="active site" description="Proton acceptor" evidence="20">
    <location>
        <position position="1193"/>
    </location>
</feature>
<evidence type="ECO:0000256" key="20">
    <source>
        <dbReference type="PIRSR" id="PIRSR000617-1"/>
    </source>
</evidence>
<dbReference type="InterPro" id="IPR017441">
    <property type="entry name" value="Protein_kinase_ATP_BS"/>
</dbReference>
<dbReference type="OrthoDB" id="9985181at2759"/>
<evidence type="ECO:0000256" key="22">
    <source>
        <dbReference type="PIRSR" id="PIRSR000617-3"/>
    </source>
</evidence>
<feature type="binding site" evidence="21 25">
    <location>
        <position position="1099"/>
    </location>
    <ligand>
        <name>ATP</name>
        <dbReference type="ChEBI" id="CHEBI:30616"/>
    </ligand>
</feature>
<feature type="compositionally biased region" description="Acidic residues" evidence="26">
    <location>
        <begin position="1362"/>
        <end position="1371"/>
    </location>
</feature>
<reference evidence="32" key="1">
    <citation type="submission" date="2025-08" db="UniProtKB">
        <authorList>
            <consortium name="RefSeq"/>
        </authorList>
    </citation>
    <scope>IDENTIFICATION</scope>
    <source>
        <tissue evidence="32">Muscle</tissue>
    </source>
</reference>
<feature type="disulfide bond" evidence="22">
    <location>
        <begin position="512"/>
        <end position="530"/>
    </location>
</feature>
<evidence type="ECO:0000313" key="32">
    <source>
        <dbReference type="RefSeq" id="XP_010792901.1"/>
    </source>
</evidence>
<feature type="disulfide bond" evidence="22">
    <location>
        <begin position="133"/>
        <end position="141"/>
    </location>
</feature>
<dbReference type="FunFam" id="1.10.510.10:FF:000093">
    <property type="entry name" value="Hepatocyte growth factor receptor"/>
    <property type="match status" value="1"/>
</dbReference>
<keyword evidence="18" id="KW-0325">Glycoprotein</keyword>
<dbReference type="EC" id="2.7.10.1" evidence="3"/>
<keyword evidence="6 27" id="KW-0812">Transmembrane</keyword>
<dbReference type="Gene3D" id="3.30.200.20">
    <property type="entry name" value="Phosphorylase Kinase, domain 1"/>
    <property type="match status" value="1"/>
</dbReference>
<evidence type="ECO:0000256" key="23">
    <source>
        <dbReference type="PIRSR" id="PIRSR000617-4"/>
    </source>
</evidence>
<name>A0A6I9Q3W2_9TELE</name>
<dbReference type="SMART" id="SM00423">
    <property type="entry name" value="PSI"/>
    <property type="match status" value="1"/>
</dbReference>
<comment type="subcellular location">
    <subcellularLocation>
        <location evidence="1">Membrane</location>
        <topology evidence="1">Single-pass type I membrane protein</topology>
    </subcellularLocation>
</comment>
<evidence type="ECO:0000313" key="31">
    <source>
        <dbReference type="Proteomes" id="UP000504611"/>
    </source>
</evidence>
<feature type="disulfide bond" evidence="22">
    <location>
        <begin position="521"/>
        <end position="537"/>
    </location>
</feature>
<dbReference type="InterPro" id="IPR008266">
    <property type="entry name" value="Tyr_kinase_AS"/>
</dbReference>
<dbReference type="KEGG" id="ncc:104965613"/>
<evidence type="ECO:0000256" key="26">
    <source>
        <dbReference type="SAM" id="MobiDB-lite"/>
    </source>
</evidence>
<keyword evidence="8" id="KW-0677">Repeat</keyword>
<evidence type="ECO:0000256" key="25">
    <source>
        <dbReference type="PROSITE-ProRule" id="PRU10141"/>
    </source>
</evidence>
<dbReference type="InterPro" id="IPR050122">
    <property type="entry name" value="RTK"/>
</dbReference>
<keyword evidence="14 27" id="KW-0472">Membrane</keyword>
<feature type="disulfide bond" evidence="22">
    <location>
        <begin position="167"/>
        <end position="170"/>
    </location>
</feature>
<feature type="binding site" evidence="21">
    <location>
        <begin position="1146"/>
        <end position="1149"/>
    </location>
    <ligand>
        <name>ATP</name>
        <dbReference type="ChEBI" id="CHEBI:30616"/>
    </ligand>
</feature>
<dbReference type="FunFam" id="2.60.40.10:FF:000213">
    <property type="entry name" value="Hepatocyte growth factor receptor"/>
    <property type="match status" value="1"/>
</dbReference>
<keyword evidence="12" id="KW-0832">Ubl conjugation</keyword>
<dbReference type="PROSITE" id="PS00109">
    <property type="entry name" value="PROTEIN_KINASE_TYR"/>
    <property type="match status" value="1"/>
</dbReference>
<dbReference type="FunFam" id="3.30.200.20:FF:000188">
    <property type="entry name" value="Hepatocyte growth factor receptor"/>
    <property type="match status" value="1"/>
</dbReference>
<dbReference type="InterPro" id="IPR016201">
    <property type="entry name" value="PSI"/>
</dbReference>
<dbReference type="InterPro" id="IPR014756">
    <property type="entry name" value="Ig_E-set"/>
</dbReference>
<evidence type="ECO:0000256" key="2">
    <source>
        <dbReference type="ARBA" id="ARBA00010297"/>
    </source>
</evidence>
<comment type="similarity">
    <text evidence="2">Belongs to the plexin family.</text>
</comment>
<dbReference type="InterPro" id="IPR000719">
    <property type="entry name" value="Prot_kinase_dom"/>
</dbReference>
<sequence length="1377" mass="152980">MVTWAALLTVCIWIQTHTASGQHICPSTPRRLVDFTVKYSLPHFQTDKPIQNIAVNHEEHHSDVYVACQNVISGVSYTMEKTWEVKTGPVGSTDFETCLASDIEIDPADPVDTDNEVLLLDMSAVPFPYLYICGSTQHGICHFIDIGNAEPKPQCLFRKENNSPTACPDCLASPLGTKVTIVDQSATLLFFVAASVNDKVAQKYPRRSISVVRPLSTEDGFHMVMEGLTVLPNLQDSYKIDYIYSFSTGRYVYFLSLQRENPSNNNSAFQTRLGRLPISIPEVWMYREVVLECRYEPKRRRKHSDGFRDIVFNGLQAAHFGRAGKDLEEELRVGEAEDLLFGVFAEVKENGVPRKHSALCAFSLTKINNAIDKGVDACCKSGPEQLSRGLSHFQPCESCPHESSEGNDTCSVKPTLVSKPYYRLDLFNRQMTGVLFTAVLVTTIGNHTLGHFGTSDGRILQVILTLYRPIIYANYSLGETKVSRSAEVYSNESLLFAVGNKMFRVPSAGPGCAHFMTCSMCLTAPPFMNCGWCSGTCSRQPECASQWNKDSCAPVITEFFPTMVPAGAETEVTLCGWEFQSPLRPAIISGKTHIITVGSGTLCTVLPEKSSSEVLICKIQVNTPSQNLNITLQVHEGEVEGRYSIEGTAQMPGFSFVEPSITGIRPDFGPMFGGTTVTLTGKYLNSGTQRDVFFDEKKCIIQSAPEESETSSIVCNTAAAAAVGNVTVKIIIDNFQVSTTKMFFYKKNPVINSVHPLCSFQRGSKLVIQGQHLDSAHTTVVQYISKNPNLQPLEQVCNDTANATYIECWAPAFKEEMPEEKSDSGEIFIHMDGRRKLWGKHFNYHHDANIIPFENDDHELPIKQGEAEVSLHHNKLDTVRTCMNITMTIGGVNCKAKVLGNELTCRIPKGLVIPSEGLPVQVSVNGEVTEVGKVVNYDTNNATMILGIVLGIVAALVLGAGLALLVMIHLRKKKRANIENRLSTMLSRNRIGSGPDYSPTGDYRRVDLSSQTSGSGGMAFQGLMYAASHDHLAIPLMPRDNISMVSLSSVLLEEVKDVLIPAEMLRIEDSQIIGKGHFGTVYHGYLIDSKGQETHCAVKSLNRITDLGEVDQFLREGIIMKGFHHPNILSLLGIMLPKEGLPLVVLPYMKHGDVRHFIRSEKRNPTVKDLIGFGLQVAKGMQYLAQKKFVHRDLAARNCMLDETFTAKVADFGMARDIYDKEYYSIQDQKRVKLPVKWMAIESLQTQKFTIKSDVWSYGVLLWELLTRGASPYPDVDPYDITHYLLKGRRLPQPQFCPDTFYSIMLTCWDPEPERRPSFNSLVTDVQYILSCLEGEHYISLKVNYVNLDLPRPYPPHTGSADEAEASDLDTDSYAAS</sequence>
<keyword evidence="15" id="KW-0829">Tyrosine-protein kinase</keyword>
<evidence type="ECO:0000256" key="12">
    <source>
        <dbReference type="ARBA" id="ARBA00022843"/>
    </source>
</evidence>
<dbReference type="GO" id="GO:0007169">
    <property type="term" value="P:cell surface receptor protein tyrosine kinase signaling pathway"/>
    <property type="evidence" value="ECO:0007669"/>
    <property type="project" value="InterPro"/>
</dbReference>
<evidence type="ECO:0000256" key="27">
    <source>
        <dbReference type="SAM" id="Phobius"/>
    </source>
</evidence>
<feature type="modified residue" description="Phosphotyrosine; by autocatalysis" evidence="23">
    <location>
        <position position="1345"/>
    </location>
</feature>
<dbReference type="GO" id="GO:0005886">
    <property type="term" value="C:plasma membrane"/>
    <property type="evidence" value="ECO:0007669"/>
    <property type="project" value="TreeGrafter"/>
</dbReference>
<dbReference type="InterPro" id="IPR020635">
    <property type="entry name" value="Tyr_kinase_cat_dom"/>
</dbReference>
<evidence type="ECO:0000256" key="19">
    <source>
        <dbReference type="ARBA" id="ARBA00051243"/>
    </source>
</evidence>
<evidence type="ECO:0000256" key="11">
    <source>
        <dbReference type="ARBA" id="ARBA00022840"/>
    </source>
</evidence>
<dbReference type="InterPro" id="IPR015943">
    <property type="entry name" value="WD40/YVTN_repeat-like_dom_sf"/>
</dbReference>
<dbReference type="GO" id="GO:0043235">
    <property type="term" value="C:receptor complex"/>
    <property type="evidence" value="ECO:0007669"/>
    <property type="project" value="TreeGrafter"/>
</dbReference>
<dbReference type="FunFam" id="3.30.1680.10:FF:000006">
    <property type="entry name" value="Macrophage-stimulating 1 receptor b"/>
    <property type="match status" value="1"/>
</dbReference>
<dbReference type="PROSITE" id="PS00107">
    <property type="entry name" value="PROTEIN_KINASE_ATP"/>
    <property type="match status" value="1"/>
</dbReference>
<dbReference type="InterPro" id="IPR001627">
    <property type="entry name" value="Semap_dom"/>
</dbReference>
<dbReference type="Pfam" id="PF07714">
    <property type="entry name" value="PK_Tyr_Ser-Thr"/>
    <property type="match status" value="1"/>
</dbReference>
<dbReference type="GO" id="GO:0016477">
    <property type="term" value="P:cell migration"/>
    <property type="evidence" value="ECO:0007669"/>
    <property type="project" value="TreeGrafter"/>
</dbReference>
<dbReference type="GO" id="GO:0007411">
    <property type="term" value="P:axon guidance"/>
    <property type="evidence" value="ECO:0007669"/>
    <property type="project" value="UniProtKB-ARBA"/>
</dbReference>
<dbReference type="SUPFAM" id="SSF56112">
    <property type="entry name" value="Protein kinase-like (PK-like)"/>
    <property type="match status" value="1"/>
</dbReference>
<dbReference type="InterPro" id="IPR011009">
    <property type="entry name" value="Kinase-like_dom_sf"/>
</dbReference>
<comment type="caution">
    <text evidence="24">Lacks conserved residue(s) required for the propagation of feature annotation.</text>
</comment>
<proteinExistence type="inferred from homology"/>
<dbReference type="Gene3D" id="1.10.510.10">
    <property type="entry name" value="Transferase(Phosphotransferase) domain 1"/>
    <property type="match status" value="1"/>
</dbReference>
<dbReference type="SMART" id="SM00219">
    <property type="entry name" value="TyrKc"/>
    <property type="match status" value="1"/>
</dbReference>
<protein>
    <recommendedName>
        <fullName evidence="3">receptor protein-tyrosine kinase</fullName>
        <ecNumber evidence="3">2.7.10.1</ecNumber>
    </recommendedName>
</protein>
<evidence type="ECO:0000256" key="14">
    <source>
        <dbReference type="ARBA" id="ARBA00023136"/>
    </source>
</evidence>
<dbReference type="SUPFAM" id="SSF81296">
    <property type="entry name" value="E set domains"/>
    <property type="match status" value="3"/>
</dbReference>
<feature type="modified residue" description="Phosphotyrosine; by autocatalysis" evidence="23">
    <location>
        <position position="1224"/>
    </location>
</feature>
<keyword evidence="16 22" id="KW-1015">Disulfide bond</keyword>
<dbReference type="Pfam" id="PF01833">
    <property type="entry name" value="TIG"/>
    <property type="match status" value="2"/>
</dbReference>
<feature type="signal peptide" evidence="28">
    <location>
        <begin position="1"/>
        <end position="21"/>
    </location>
</feature>
<evidence type="ECO:0000256" key="28">
    <source>
        <dbReference type="SAM" id="SignalP"/>
    </source>
</evidence>
<dbReference type="PANTHER" id="PTHR24416">
    <property type="entry name" value="TYROSINE-PROTEIN KINASE RECEPTOR"/>
    <property type="match status" value="1"/>
</dbReference>
<dbReference type="GO" id="GO:0004714">
    <property type="term" value="F:transmembrane receptor protein tyrosine kinase activity"/>
    <property type="evidence" value="ECO:0007669"/>
    <property type="project" value="UniProtKB-EC"/>
</dbReference>
<evidence type="ECO:0000256" key="7">
    <source>
        <dbReference type="ARBA" id="ARBA00022729"/>
    </source>
</evidence>
<evidence type="ECO:0000259" key="29">
    <source>
        <dbReference type="PROSITE" id="PS50011"/>
    </source>
</evidence>
<dbReference type="PRINTS" id="PR00109">
    <property type="entry name" value="TYRKINASE"/>
</dbReference>
<keyword evidence="17 32" id="KW-0675">Receptor</keyword>
<accession>A0A6I9Q3W2</accession>
<dbReference type="InterPro" id="IPR002909">
    <property type="entry name" value="IPT_dom"/>
</dbReference>
<evidence type="ECO:0000256" key="24">
    <source>
        <dbReference type="PROSITE-ProRule" id="PRU00352"/>
    </source>
</evidence>
<evidence type="ECO:0000256" key="17">
    <source>
        <dbReference type="ARBA" id="ARBA00023170"/>
    </source>
</evidence>
<evidence type="ECO:0000256" key="5">
    <source>
        <dbReference type="ARBA" id="ARBA00022679"/>
    </source>
</evidence>
<evidence type="ECO:0000256" key="1">
    <source>
        <dbReference type="ARBA" id="ARBA00004479"/>
    </source>
</evidence>
<keyword evidence="11 21" id="KW-0067">ATP-binding</keyword>
<evidence type="ECO:0000256" key="8">
    <source>
        <dbReference type="ARBA" id="ARBA00022737"/>
    </source>
</evidence>
<dbReference type="PIRSF" id="PIRSF000617">
    <property type="entry name" value="TyrPK_HGF-R"/>
    <property type="match status" value="1"/>
</dbReference>
<evidence type="ECO:0000256" key="6">
    <source>
        <dbReference type="ARBA" id="ARBA00022692"/>
    </source>
</evidence>
<dbReference type="InterPro" id="IPR013783">
    <property type="entry name" value="Ig-like_fold"/>
</dbReference>
<evidence type="ECO:0000256" key="9">
    <source>
        <dbReference type="ARBA" id="ARBA00022741"/>
    </source>
</evidence>
<dbReference type="Gene3D" id="2.130.10.10">
    <property type="entry name" value="YVTN repeat-like/Quinoprotein amine dehydrogenase"/>
    <property type="match status" value="1"/>
</dbReference>
<dbReference type="RefSeq" id="XP_010792901.1">
    <property type="nucleotide sequence ID" value="XM_010794599.1"/>
</dbReference>
<feature type="disulfide bond" evidence="22">
    <location>
        <begin position="378"/>
        <end position="399"/>
    </location>
</feature>
<feature type="disulfide bond" evidence="22">
    <location>
        <begin position="293"/>
        <end position="360"/>
    </location>
</feature>
<dbReference type="SMART" id="SM00429">
    <property type="entry name" value="IPT"/>
    <property type="match status" value="3"/>
</dbReference>
<dbReference type="Gene3D" id="2.60.40.10">
    <property type="entry name" value="Immunoglobulins"/>
    <property type="match status" value="2"/>
</dbReference>
<feature type="disulfide bond" evidence="22">
    <location>
        <begin position="533"/>
        <end position="543"/>
    </location>
</feature>
<feature type="modified residue" description="Phosphotyrosine; by autocatalysis" evidence="23">
    <location>
        <position position="1338"/>
    </location>
</feature>
<dbReference type="Proteomes" id="UP000504611">
    <property type="component" value="Unplaced"/>
</dbReference>
<feature type="chain" id="PRO_5026679438" description="receptor protein-tyrosine kinase" evidence="28">
    <location>
        <begin position="22"/>
        <end position="1377"/>
    </location>
</feature>
<dbReference type="CDD" id="cd05058">
    <property type="entry name" value="PTKc_Met_Ron"/>
    <property type="match status" value="1"/>
</dbReference>
<dbReference type="SUPFAM" id="SSF101912">
    <property type="entry name" value="Sema domain"/>
    <property type="match status" value="1"/>
</dbReference>
<keyword evidence="4" id="KW-0597">Phosphoprotein</keyword>
<keyword evidence="7 28" id="KW-0732">Signal</keyword>
<keyword evidence="10" id="KW-0418">Kinase</keyword>
<dbReference type="InterPro" id="IPR001245">
    <property type="entry name" value="Ser-Thr/Tyr_kinase_cat_dom"/>
</dbReference>
<evidence type="ECO:0000259" key="30">
    <source>
        <dbReference type="PROSITE" id="PS51004"/>
    </source>
</evidence>
<dbReference type="CTD" id="100134855"/>
<dbReference type="Pfam" id="PF01403">
    <property type="entry name" value="Sema"/>
    <property type="match status" value="1"/>
</dbReference>
<dbReference type="Pfam" id="PF01437">
    <property type="entry name" value="PSI"/>
    <property type="match status" value="1"/>
</dbReference>
<feature type="transmembrane region" description="Helical" evidence="27">
    <location>
        <begin position="944"/>
        <end position="968"/>
    </location>
</feature>
<dbReference type="PROSITE" id="PS50011">
    <property type="entry name" value="PROTEIN_KINASE_DOM"/>
    <property type="match status" value="1"/>
</dbReference>
<keyword evidence="9 21" id="KW-0547">Nucleotide-binding</keyword>
<dbReference type="InterPro" id="IPR002165">
    <property type="entry name" value="Plexin_repeat"/>
</dbReference>
<dbReference type="PROSITE" id="PS51004">
    <property type="entry name" value="SEMA"/>
    <property type="match status" value="1"/>
</dbReference>
<dbReference type="SUPFAM" id="SSF103575">
    <property type="entry name" value="Plexin repeat"/>
    <property type="match status" value="1"/>
</dbReference>
<comment type="catalytic activity">
    <reaction evidence="19">
        <text>L-tyrosyl-[protein] + ATP = O-phospho-L-tyrosyl-[protein] + ADP + H(+)</text>
        <dbReference type="Rhea" id="RHEA:10596"/>
        <dbReference type="Rhea" id="RHEA-COMP:10136"/>
        <dbReference type="Rhea" id="RHEA-COMP:20101"/>
        <dbReference type="ChEBI" id="CHEBI:15378"/>
        <dbReference type="ChEBI" id="CHEBI:30616"/>
        <dbReference type="ChEBI" id="CHEBI:46858"/>
        <dbReference type="ChEBI" id="CHEBI:61978"/>
        <dbReference type="ChEBI" id="CHEBI:456216"/>
        <dbReference type="EC" id="2.7.10.1"/>
    </reaction>
</comment>
<gene>
    <name evidence="32" type="primary">mst1rb</name>
</gene>
<dbReference type="InterPro" id="IPR036352">
    <property type="entry name" value="Semap_dom_sf"/>
</dbReference>
<evidence type="ECO:0000256" key="10">
    <source>
        <dbReference type="ARBA" id="ARBA00022777"/>
    </source>
</evidence>
<dbReference type="CDD" id="cd00603">
    <property type="entry name" value="IPT_PCSR"/>
    <property type="match status" value="1"/>
</dbReference>
<feature type="region of interest" description="Disordered" evidence="26">
    <location>
        <begin position="1356"/>
        <end position="1377"/>
    </location>
</feature>
<evidence type="ECO:0000256" key="13">
    <source>
        <dbReference type="ARBA" id="ARBA00022989"/>
    </source>
</evidence>
<dbReference type="GO" id="GO:0005524">
    <property type="term" value="F:ATP binding"/>
    <property type="evidence" value="ECO:0007669"/>
    <property type="project" value="UniProtKB-UniRule"/>
</dbReference>
<evidence type="ECO:0000256" key="15">
    <source>
        <dbReference type="ARBA" id="ARBA00023137"/>
    </source>
</evidence>
<feature type="disulfide bond" evidence="22">
    <location>
        <begin position="518"/>
        <end position="552"/>
    </location>
</feature>
<dbReference type="PANTHER" id="PTHR24416:SF564">
    <property type="entry name" value="MACROPHAGE-STIMULATING PROTEIN RECEPTOR"/>
    <property type="match status" value="1"/>
</dbReference>
<feature type="binding site" evidence="21">
    <location>
        <position position="1197"/>
    </location>
    <ligand>
        <name>ATP</name>
        <dbReference type="ChEBI" id="CHEBI:30616"/>
    </ligand>
</feature>
<keyword evidence="31" id="KW-1185">Reference proteome</keyword>
<keyword evidence="5" id="KW-0808">Transferase</keyword>
<dbReference type="CDD" id="cd01179">
    <property type="entry name" value="IPT_plexin_repeat2"/>
    <property type="match status" value="1"/>
</dbReference>
<dbReference type="Gene3D" id="3.30.1680.10">
    <property type="entry name" value="ligand-binding face of the semaphorins, domain 2"/>
    <property type="match status" value="1"/>
</dbReference>
<feature type="modified residue" description="Phosphotyrosine; by autocatalysis" evidence="23">
    <location>
        <position position="1223"/>
    </location>
</feature>
<evidence type="ECO:0000256" key="16">
    <source>
        <dbReference type="ARBA" id="ARBA00023157"/>
    </source>
</evidence>
<evidence type="ECO:0000256" key="21">
    <source>
        <dbReference type="PIRSR" id="PIRSR000617-2"/>
    </source>
</evidence>
<feature type="binding site" evidence="21">
    <location>
        <begin position="1073"/>
        <end position="1081"/>
    </location>
    <ligand>
        <name>ATP</name>
        <dbReference type="ChEBI" id="CHEBI:30616"/>
    </ligand>
</feature>
<keyword evidence="13 27" id="KW-1133">Transmembrane helix</keyword>
<feature type="domain" description="Protein kinase" evidence="29">
    <location>
        <begin position="1067"/>
        <end position="1329"/>
    </location>
</feature>
<evidence type="ECO:0000256" key="4">
    <source>
        <dbReference type="ARBA" id="ARBA00022553"/>
    </source>
</evidence>
<evidence type="ECO:0000256" key="3">
    <source>
        <dbReference type="ARBA" id="ARBA00011902"/>
    </source>
</evidence>
<dbReference type="InterPro" id="IPR016244">
    <property type="entry name" value="Tyr_kinase_HGF/MSP_rcpt"/>
</dbReference>
<dbReference type="GO" id="GO:0006909">
    <property type="term" value="P:phagocytosis"/>
    <property type="evidence" value="ECO:0007669"/>
    <property type="project" value="TreeGrafter"/>
</dbReference>
<dbReference type="GeneID" id="104965613"/>
<evidence type="ECO:0000256" key="18">
    <source>
        <dbReference type="ARBA" id="ARBA00023180"/>
    </source>
</evidence>